<keyword evidence="7 12" id="KW-1133">Transmembrane helix</keyword>
<comment type="subcellular location">
    <subcellularLocation>
        <location evidence="1">Cell membrane</location>
        <topology evidence="1">Multi-pass membrane protein</topology>
    </subcellularLocation>
</comment>
<dbReference type="SUPFAM" id="SSF143865">
    <property type="entry name" value="CorA soluble domain-like"/>
    <property type="match status" value="1"/>
</dbReference>
<dbReference type="SUPFAM" id="SSF144083">
    <property type="entry name" value="Magnesium transport protein CorA, transmembrane region"/>
    <property type="match status" value="1"/>
</dbReference>
<evidence type="ECO:0000313" key="14">
    <source>
        <dbReference type="Proteomes" id="UP000199208"/>
    </source>
</evidence>
<dbReference type="GO" id="GO:0005886">
    <property type="term" value="C:plasma membrane"/>
    <property type="evidence" value="ECO:0007669"/>
    <property type="project" value="UniProtKB-SubCell"/>
</dbReference>
<dbReference type="GO" id="GO:0015087">
    <property type="term" value="F:cobalt ion transmembrane transporter activity"/>
    <property type="evidence" value="ECO:0007669"/>
    <property type="project" value="TreeGrafter"/>
</dbReference>
<keyword evidence="8" id="KW-0406">Ion transport</keyword>
<evidence type="ECO:0000256" key="8">
    <source>
        <dbReference type="ARBA" id="ARBA00023065"/>
    </source>
</evidence>
<proteinExistence type="inferred from homology"/>
<dbReference type="AlphaFoldDB" id="A0A1G5S6J1"/>
<dbReference type="Proteomes" id="UP000199208">
    <property type="component" value="Unassembled WGS sequence"/>
</dbReference>
<dbReference type="FunFam" id="1.20.58.340:FF:000004">
    <property type="entry name" value="Magnesium transport protein CorA"/>
    <property type="match status" value="1"/>
</dbReference>
<protein>
    <submittedName>
        <fullName evidence="13">CorA-like Mg2+ transporter protein</fullName>
    </submittedName>
</protein>
<feature type="transmembrane region" description="Helical" evidence="12">
    <location>
        <begin position="344"/>
        <end position="364"/>
    </location>
</feature>
<evidence type="ECO:0000256" key="12">
    <source>
        <dbReference type="SAM" id="Phobius"/>
    </source>
</evidence>
<gene>
    <name evidence="13" type="ORF">SAMN03080599_03184</name>
</gene>
<dbReference type="InterPro" id="IPR002523">
    <property type="entry name" value="MgTranspt_CorA/ZnTranspt_ZntB"/>
</dbReference>
<keyword evidence="9 12" id="KW-0472">Membrane</keyword>
<keyword evidence="3" id="KW-0813">Transport</keyword>
<dbReference type="PANTHER" id="PTHR46494:SF1">
    <property type="entry name" value="CORA FAMILY METAL ION TRANSPORTER (EUROFUNG)"/>
    <property type="match status" value="1"/>
</dbReference>
<name>A0A1G5S6J1_9FIRM</name>
<evidence type="ECO:0000256" key="2">
    <source>
        <dbReference type="ARBA" id="ARBA00009765"/>
    </source>
</evidence>
<evidence type="ECO:0000256" key="9">
    <source>
        <dbReference type="ARBA" id="ARBA00023136"/>
    </source>
</evidence>
<dbReference type="GO" id="GO:0015095">
    <property type="term" value="F:magnesium ion transmembrane transporter activity"/>
    <property type="evidence" value="ECO:0007669"/>
    <property type="project" value="TreeGrafter"/>
</dbReference>
<keyword evidence="5 12" id="KW-0812">Transmembrane</keyword>
<evidence type="ECO:0000256" key="6">
    <source>
        <dbReference type="ARBA" id="ARBA00022842"/>
    </source>
</evidence>
<evidence type="ECO:0000256" key="11">
    <source>
        <dbReference type="ARBA" id="ARBA00045497"/>
    </source>
</evidence>
<comment type="catalytic activity">
    <reaction evidence="10">
        <text>Mg(2+)(in) = Mg(2+)(out)</text>
        <dbReference type="Rhea" id="RHEA:29827"/>
        <dbReference type="ChEBI" id="CHEBI:18420"/>
    </reaction>
</comment>
<evidence type="ECO:0000256" key="5">
    <source>
        <dbReference type="ARBA" id="ARBA00022692"/>
    </source>
</evidence>
<organism evidence="13 14">
    <name type="scientific">Acidaminobacter hydrogenoformans DSM 2784</name>
    <dbReference type="NCBI Taxonomy" id="1120920"/>
    <lineage>
        <taxon>Bacteria</taxon>
        <taxon>Bacillati</taxon>
        <taxon>Bacillota</taxon>
        <taxon>Clostridia</taxon>
        <taxon>Peptostreptococcales</taxon>
        <taxon>Acidaminobacteraceae</taxon>
        <taxon>Acidaminobacter</taxon>
    </lineage>
</organism>
<dbReference type="EMBL" id="FMWL01000027">
    <property type="protein sequence ID" value="SCZ81936.1"/>
    <property type="molecule type" value="Genomic_DNA"/>
</dbReference>
<dbReference type="OrthoDB" id="9803416at2"/>
<keyword evidence="4" id="KW-1003">Cell membrane</keyword>
<keyword evidence="14" id="KW-1185">Reference proteome</keyword>
<sequence length="370" mass="43051">MAALLRGNACAASKHYKFTMKRDDMEKLNRDITGSAASKGEVHYRGYHQGQWRLLPEDAPLDDVNWIDVRGRISEHDWSAIAAQLGLELNVLLDKVESGQHSQYFFDPQCEGIIARVLMSASPKFNLVDEAEENTDLVETLNNTKLSLSIGQLTVIKTKEAVLTMTNNADALADHVMKRYHEADETMDHEYFIYLLLDSLIDEYYHVMIDMETRYELLEDMILIQKSTKHLGALHDFRKTLFTIRNAASNLHDALENRMMDREGSHSVYMRELYEHLRSIEDYALYFREGITSLIEIMLTMNDNRLNEIMTTLTVFASIFIPLTFLTGVYGMNFDYMPELRMKFAYPSFWLLTIALTLFMIRYFKRRAWL</sequence>
<dbReference type="InterPro" id="IPR045863">
    <property type="entry name" value="CorA_TM1_TM2"/>
</dbReference>
<dbReference type="Gene3D" id="1.20.58.340">
    <property type="entry name" value="Magnesium transport protein CorA, transmembrane region"/>
    <property type="match status" value="2"/>
</dbReference>
<comment type="similarity">
    <text evidence="2">Belongs to the CorA metal ion transporter (MIT) (TC 1.A.35) family.</text>
</comment>
<reference evidence="13 14" key="1">
    <citation type="submission" date="2016-10" db="EMBL/GenBank/DDBJ databases">
        <authorList>
            <person name="de Groot N.N."/>
        </authorList>
    </citation>
    <scope>NUCLEOTIDE SEQUENCE [LARGE SCALE GENOMIC DNA]</scope>
    <source>
        <strain evidence="13 14">DSM 2784</strain>
    </source>
</reference>
<dbReference type="PANTHER" id="PTHR46494">
    <property type="entry name" value="CORA FAMILY METAL ION TRANSPORTER (EUROFUNG)"/>
    <property type="match status" value="1"/>
</dbReference>
<evidence type="ECO:0000256" key="4">
    <source>
        <dbReference type="ARBA" id="ARBA00022475"/>
    </source>
</evidence>
<evidence type="ECO:0000256" key="1">
    <source>
        <dbReference type="ARBA" id="ARBA00004651"/>
    </source>
</evidence>
<dbReference type="GO" id="GO:0000287">
    <property type="term" value="F:magnesium ion binding"/>
    <property type="evidence" value="ECO:0007669"/>
    <property type="project" value="TreeGrafter"/>
</dbReference>
<keyword evidence="6" id="KW-0460">Magnesium</keyword>
<comment type="function">
    <text evidence="11">Mediates influx of magnesium ions. Alternates between open and closed states. Activated by low cytoplasmic Mg(2+) levels. Inactive when cytoplasmic Mg(2+) levels are high.</text>
</comment>
<dbReference type="Pfam" id="PF01544">
    <property type="entry name" value="CorA"/>
    <property type="match status" value="1"/>
</dbReference>
<accession>A0A1G5S6J1</accession>
<evidence type="ECO:0000313" key="13">
    <source>
        <dbReference type="EMBL" id="SCZ81936.1"/>
    </source>
</evidence>
<dbReference type="STRING" id="1120920.SAMN03080599_03184"/>
<feature type="transmembrane region" description="Helical" evidence="12">
    <location>
        <begin position="309"/>
        <end position="332"/>
    </location>
</feature>
<evidence type="ECO:0000256" key="10">
    <source>
        <dbReference type="ARBA" id="ARBA00034269"/>
    </source>
</evidence>
<dbReference type="GO" id="GO:0050897">
    <property type="term" value="F:cobalt ion binding"/>
    <property type="evidence" value="ECO:0007669"/>
    <property type="project" value="TreeGrafter"/>
</dbReference>
<dbReference type="InterPro" id="IPR045861">
    <property type="entry name" value="CorA_cytoplasmic_dom"/>
</dbReference>
<evidence type="ECO:0000256" key="7">
    <source>
        <dbReference type="ARBA" id="ARBA00022989"/>
    </source>
</evidence>
<evidence type="ECO:0000256" key="3">
    <source>
        <dbReference type="ARBA" id="ARBA00022448"/>
    </source>
</evidence>